<evidence type="ECO:0000313" key="12">
    <source>
        <dbReference type="Proteomes" id="UP000326903"/>
    </source>
</evidence>
<sequence>MNKKKPGAPENSNAGVNNDSLIQLAFNNAAQPNIITIVSSGKIILVNKAACTLTGFSKRELLTKSRASVFDTNETSFKKMLSQGNAEGQSVTLVNIITKTGKAIPCEISSAVFMDEDGIEKAITTISDRSQSIRKQKEIDTKKDKIVEDNIILAKSRQKKVEVKKEKIVADNIIVAQERSDARLAENNEWIKYIAKASYDVMWDWDIVTGEIYVGDSIEEVFGYKVQNNTVHFNHFSRCLIREEKNTIEKKLFTTLGSDHKSWDDSYRFKRYDGSVASTTSRASIVRDEQGKAIRLIGAIQDVSRLQELEKKLDDQSTVENDNGDILLKASNLSIEGIWHWNLLTNEFFLSDRFEELFGYSTKNNGGNMDADWANYFHRDDKEAIIKSLYDAIASPVTYWESTYRFIKADGSVSRVFSRASIIRNNEGKACRIIGVMHNVSRQPEKKVTFPEPMEDRKPMLIGKIKNIIVDLVHYSDEQLQTNFSDYLSKKLEYDYTYLSNLFSEAEGIPIRKFIIVQKIERAKELMMTGEVSLTQIASKLHYSSVAHLSNQFKKVTGFTPSYFKQVQQQQLTASENV</sequence>
<dbReference type="InterPro" id="IPR000700">
    <property type="entry name" value="PAS-assoc_C"/>
</dbReference>
<dbReference type="GO" id="GO:0003700">
    <property type="term" value="F:DNA-binding transcription factor activity"/>
    <property type="evidence" value="ECO:0007669"/>
    <property type="project" value="InterPro"/>
</dbReference>
<dbReference type="InterPro" id="IPR001610">
    <property type="entry name" value="PAC"/>
</dbReference>
<keyword evidence="5" id="KW-0418">Kinase</keyword>
<dbReference type="PANTHER" id="PTHR43304">
    <property type="entry name" value="PHYTOCHROME-LIKE PROTEIN CPH1"/>
    <property type="match status" value="1"/>
</dbReference>
<evidence type="ECO:0000256" key="4">
    <source>
        <dbReference type="ARBA" id="ARBA00022679"/>
    </source>
</evidence>
<dbReference type="CDD" id="cd00130">
    <property type="entry name" value="PAS"/>
    <property type="match status" value="3"/>
</dbReference>
<dbReference type="Pfam" id="PF08447">
    <property type="entry name" value="PAS_3"/>
    <property type="match status" value="2"/>
</dbReference>
<feature type="domain" description="PAC" evidence="10">
    <location>
        <begin position="400"/>
        <end position="452"/>
    </location>
</feature>
<dbReference type="PROSITE" id="PS50112">
    <property type="entry name" value="PAS"/>
    <property type="match status" value="1"/>
</dbReference>
<proteinExistence type="predicted"/>
<evidence type="ECO:0000256" key="5">
    <source>
        <dbReference type="ARBA" id="ARBA00022777"/>
    </source>
</evidence>
<dbReference type="Proteomes" id="UP000326903">
    <property type="component" value="Unassembled WGS sequence"/>
</dbReference>
<dbReference type="SMART" id="SM00086">
    <property type="entry name" value="PAC"/>
    <property type="match status" value="3"/>
</dbReference>
<protein>
    <recommendedName>
        <fullName evidence="2">histidine kinase</fullName>
        <ecNumber evidence="2">2.7.13.3</ecNumber>
    </recommendedName>
</protein>
<dbReference type="PANTHER" id="PTHR43304:SF1">
    <property type="entry name" value="PAC DOMAIN-CONTAINING PROTEIN"/>
    <property type="match status" value="1"/>
</dbReference>
<dbReference type="PROSITE" id="PS50113">
    <property type="entry name" value="PAC"/>
    <property type="match status" value="2"/>
</dbReference>
<dbReference type="InterPro" id="IPR013655">
    <property type="entry name" value="PAS_fold_3"/>
</dbReference>
<comment type="caution">
    <text evidence="11">The sequence shown here is derived from an EMBL/GenBank/DDBJ whole genome shotgun (WGS) entry which is preliminary data.</text>
</comment>
<dbReference type="GO" id="GO:0004673">
    <property type="term" value="F:protein histidine kinase activity"/>
    <property type="evidence" value="ECO:0007669"/>
    <property type="project" value="UniProtKB-EC"/>
</dbReference>
<dbReference type="Pfam" id="PF12833">
    <property type="entry name" value="HTH_18"/>
    <property type="match status" value="1"/>
</dbReference>
<evidence type="ECO:0000259" key="10">
    <source>
        <dbReference type="PROSITE" id="PS50113"/>
    </source>
</evidence>
<dbReference type="EMBL" id="VYQF01000001">
    <property type="protein sequence ID" value="KAA9041004.1"/>
    <property type="molecule type" value="Genomic_DNA"/>
</dbReference>
<feature type="domain" description="HTH araC/xylS-type" evidence="8">
    <location>
        <begin position="488"/>
        <end position="567"/>
    </location>
</feature>
<gene>
    <name evidence="11" type="ORF">FW778_02900</name>
</gene>
<dbReference type="GO" id="GO:0043565">
    <property type="term" value="F:sequence-specific DNA binding"/>
    <property type="evidence" value="ECO:0007669"/>
    <property type="project" value="InterPro"/>
</dbReference>
<dbReference type="Gene3D" id="1.10.10.60">
    <property type="entry name" value="Homeodomain-like"/>
    <property type="match status" value="1"/>
</dbReference>
<dbReference type="EC" id="2.7.13.3" evidence="2"/>
<keyword evidence="3" id="KW-0597">Phosphoprotein</keyword>
<dbReference type="SMART" id="SM00342">
    <property type="entry name" value="HTH_ARAC"/>
    <property type="match status" value="1"/>
</dbReference>
<dbReference type="InterPro" id="IPR018060">
    <property type="entry name" value="HTH_AraC"/>
</dbReference>
<dbReference type="Gene3D" id="3.30.450.20">
    <property type="entry name" value="PAS domain"/>
    <property type="match status" value="3"/>
</dbReference>
<evidence type="ECO:0000256" key="3">
    <source>
        <dbReference type="ARBA" id="ARBA00022553"/>
    </source>
</evidence>
<reference evidence="11 12" key="1">
    <citation type="submission" date="2019-09" db="EMBL/GenBank/DDBJ databases">
        <title>Draft genome sequence of Ginsengibacter sp. BR5-29.</title>
        <authorList>
            <person name="Im W.-T."/>
        </authorList>
    </citation>
    <scope>NUCLEOTIDE SEQUENCE [LARGE SCALE GENOMIC DNA]</scope>
    <source>
        <strain evidence="11 12">BR5-29</strain>
    </source>
</reference>
<accession>A0A5J5IM95</accession>
<evidence type="ECO:0000313" key="11">
    <source>
        <dbReference type="EMBL" id="KAA9041004.1"/>
    </source>
</evidence>
<dbReference type="PROSITE" id="PS01124">
    <property type="entry name" value="HTH_ARAC_FAMILY_2"/>
    <property type="match status" value="1"/>
</dbReference>
<evidence type="ECO:0000259" key="8">
    <source>
        <dbReference type="PROSITE" id="PS01124"/>
    </source>
</evidence>
<evidence type="ECO:0000256" key="2">
    <source>
        <dbReference type="ARBA" id="ARBA00012438"/>
    </source>
</evidence>
<evidence type="ECO:0000256" key="1">
    <source>
        <dbReference type="ARBA" id="ARBA00000085"/>
    </source>
</evidence>
<dbReference type="InterPro" id="IPR035965">
    <property type="entry name" value="PAS-like_dom_sf"/>
</dbReference>
<dbReference type="Pfam" id="PF13426">
    <property type="entry name" value="PAS_9"/>
    <property type="match status" value="1"/>
</dbReference>
<evidence type="ECO:0000259" key="9">
    <source>
        <dbReference type="PROSITE" id="PS50112"/>
    </source>
</evidence>
<evidence type="ECO:0000256" key="7">
    <source>
        <dbReference type="ARBA" id="ARBA00023163"/>
    </source>
</evidence>
<dbReference type="NCBIfam" id="TIGR00229">
    <property type="entry name" value="sensory_box"/>
    <property type="match status" value="2"/>
</dbReference>
<organism evidence="11 12">
    <name type="scientific">Ginsengibacter hankyongi</name>
    <dbReference type="NCBI Taxonomy" id="2607284"/>
    <lineage>
        <taxon>Bacteria</taxon>
        <taxon>Pseudomonadati</taxon>
        <taxon>Bacteroidota</taxon>
        <taxon>Chitinophagia</taxon>
        <taxon>Chitinophagales</taxon>
        <taxon>Chitinophagaceae</taxon>
        <taxon>Ginsengibacter</taxon>
    </lineage>
</organism>
<dbReference type="InterPro" id="IPR052162">
    <property type="entry name" value="Sensor_kinase/Photoreceptor"/>
</dbReference>
<dbReference type="InterPro" id="IPR000014">
    <property type="entry name" value="PAS"/>
</dbReference>
<feature type="domain" description="PAC" evidence="10">
    <location>
        <begin position="263"/>
        <end position="315"/>
    </location>
</feature>
<dbReference type="InterPro" id="IPR009057">
    <property type="entry name" value="Homeodomain-like_sf"/>
</dbReference>
<keyword evidence="12" id="KW-1185">Reference proteome</keyword>
<dbReference type="RefSeq" id="WP_150413093.1">
    <property type="nucleotide sequence ID" value="NZ_VYQF01000001.1"/>
</dbReference>
<dbReference type="SMART" id="SM00091">
    <property type="entry name" value="PAS"/>
    <property type="match status" value="3"/>
</dbReference>
<comment type="catalytic activity">
    <reaction evidence="1">
        <text>ATP + protein L-histidine = ADP + protein N-phospho-L-histidine.</text>
        <dbReference type="EC" id="2.7.13.3"/>
    </reaction>
</comment>
<keyword evidence="7" id="KW-0804">Transcription</keyword>
<keyword evidence="4" id="KW-0808">Transferase</keyword>
<dbReference type="SUPFAM" id="SSF55785">
    <property type="entry name" value="PYP-like sensor domain (PAS domain)"/>
    <property type="match status" value="3"/>
</dbReference>
<evidence type="ECO:0000256" key="6">
    <source>
        <dbReference type="ARBA" id="ARBA00023015"/>
    </source>
</evidence>
<name>A0A5J5IM95_9BACT</name>
<keyword evidence="6" id="KW-0805">Transcription regulation</keyword>
<dbReference type="SUPFAM" id="SSF46689">
    <property type="entry name" value="Homeodomain-like"/>
    <property type="match status" value="1"/>
</dbReference>
<feature type="domain" description="PAS" evidence="9">
    <location>
        <begin position="18"/>
        <end position="65"/>
    </location>
</feature>
<dbReference type="AlphaFoldDB" id="A0A5J5IM95"/>